<dbReference type="Proteomes" id="UP001476247">
    <property type="component" value="Unassembled WGS sequence"/>
</dbReference>
<keyword evidence="5" id="KW-1185">Reference proteome</keyword>
<evidence type="ECO:0000256" key="2">
    <source>
        <dbReference type="SAM" id="MobiDB-lite"/>
    </source>
</evidence>
<dbReference type="SUPFAM" id="SSF48371">
    <property type="entry name" value="ARM repeat"/>
    <property type="match status" value="1"/>
</dbReference>
<feature type="domain" description="Interferon-related developmental regulator N-terminal" evidence="3">
    <location>
        <begin position="8"/>
        <end position="313"/>
    </location>
</feature>
<name>A0ABP9YF56_9FUNG</name>
<feature type="compositionally biased region" description="Acidic residues" evidence="2">
    <location>
        <begin position="378"/>
        <end position="388"/>
    </location>
</feature>
<dbReference type="EMBL" id="BAABUJ010000048">
    <property type="protein sequence ID" value="GAA5805587.1"/>
    <property type="molecule type" value="Genomic_DNA"/>
</dbReference>
<dbReference type="InterPro" id="IPR039777">
    <property type="entry name" value="IFRD"/>
</dbReference>
<dbReference type="InterPro" id="IPR011989">
    <property type="entry name" value="ARM-like"/>
</dbReference>
<proteinExistence type="inferred from homology"/>
<protein>
    <recommendedName>
        <fullName evidence="3">Interferon-related developmental regulator N-terminal domain-containing protein</fullName>
    </recommendedName>
</protein>
<dbReference type="PANTHER" id="PTHR12354">
    <property type="entry name" value="INTERFERON-RELATED DEVELOPMENTAL REGULATOR"/>
    <property type="match status" value="1"/>
</dbReference>
<reference evidence="4 5" key="1">
    <citation type="submission" date="2024-04" db="EMBL/GenBank/DDBJ databases">
        <title>genome sequences of Mucor flavus KT1a and Helicostylum pulchrum KT1b strains isolation_sourced from the surface of a dry-aged beef.</title>
        <authorList>
            <person name="Toyotome T."/>
            <person name="Hosono M."/>
            <person name="Torimaru M."/>
            <person name="Fukuda K."/>
            <person name="Mikami N."/>
        </authorList>
    </citation>
    <scope>NUCLEOTIDE SEQUENCE [LARGE SCALE GENOMIC DNA]</scope>
    <source>
        <strain evidence="4 5">KT1b</strain>
    </source>
</reference>
<dbReference type="Pfam" id="PF05004">
    <property type="entry name" value="IFRD"/>
    <property type="match status" value="1"/>
</dbReference>
<comment type="caution">
    <text evidence="4">The sequence shown here is derived from an EMBL/GenBank/DDBJ whole genome shotgun (WGS) entry which is preliminary data.</text>
</comment>
<feature type="compositionally biased region" description="Basic and acidic residues" evidence="2">
    <location>
        <begin position="396"/>
        <end position="407"/>
    </location>
</feature>
<evidence type="ECO:0000313" key="5">
    <source>
        <dbReference type="Proteomes" id="UP001476247"/>
    </source>
</evidence>
<dbReference type="InterPro" id="IPR016024">
    <property type="entry name" value="ARM-type_fold"/>
</dbReference>
<feature type="region of interest" description="Disordered" evidence="2">
    <location>
        <begin position="373"/>
        <end position="426"/>
    </location>
</feature>
<dbReference type="PANTHER" id="PTHR12354:SF1">
    <property type="entry name" value="INTERFERON-RELATED DEVELOPMENTAL REGULATOR 1"/>
    <property type="match status" value="1"/>
</dbReference>
<sequence>MPSYKKSSKSKQEEIVEEVPATGPGWIEKMNEAIDNLSESRTSTREESLDTITKIFAGHHVFSQIESRLEEILGLLKKSLTKNHSVKEACLAAHAISLTFINLDDISEGEGDDLYRRILPSLRTTIKNSEDIEIKISCLQTLALITYTAASDIDKQLVRDYLFDLIETDGADFNVEELDPSECDELFAEALRAYGILYAASFSTGFVDFDVLWEEVEKVMPVHEMLLESADKDIRIAAGENIGLMFETVNVFLAADADDEEEEEEDIVKPEYDNMDGLIHTLKELSVDSNRRRAKSDRVEQKSVFRDIVKTVEENIRPIEELKISGRVLAFRGWSKILPLNSFRRCLGQGFQHHLKTNSMMKEIFRYSTGFSSRQAQDSDDSGEEEDLNTGGLSNVDKKYVYDENKKSRTKQIRNARIVKETSPAY</sequence>
<comment type="similarity">
    <text evidence="1">Belongs to the IFRD family.</text>
</comment>
<dbReference type="InterPro" id="IPR007701">
    <property type="entry name" value="Interferon-rel_develop_reg_N"/>
</dbReference>
<gene>
    <name evidence="4" type="ORF">HPULCUR_011106</name>
</gene>
<accession>A0ABP9YF56</accession>
<evidence type="ECO:0000259" key="3">
    <source>
        <dbReference type="Pfam" id="PF05004"/>
    </source>
</evidence>
<evidence type="ECO:0000256" key="1">
    <source>
        <dbReference type="ARBA" id="ARBA00008828"/>
    </source>
</evidence>
<dbReference type="Gene3D" id="1.25.10.10">
    <property type="entry name" value="Leucine-rich Repeat Variant"/>
    <property type="match status" value="1"/>
</dbReference>
<evidence type="ECO:0000313" key="4">
    <source>
        <dbReference type="EMBL" id="GAA5805587.1"/>
    </source>
</evidence>
<organism evidence="4 5">
    <name type="scientific">Helicostylum pulchrum</name>
    <dbReference type="NCBI Taxonomy" id="562976"/>
    <lineage>
        <taxon>Eukaryota</taxon>
        <taxon>Fungi</taxon>
        <taxon>Fungi incertae sedis</taxon>
        <taxon>Mucoromycota</taxon>
        <taxon>Mucoromycotina</taxon>
        <taxon>Mucoromycetes</taxon>
        <taxon>Mucorales</taxon>
        <taxon>Mucorineae</taxon>
        <taxon>Mucoraceae</taxon>
        <taxon>Helicostylum</taxon>
    </lineage>
</organism>